<evidence type="ECO:0008006" key="2">
    <source>
        <dbReference type="Google" id="ProtNLM"/>
    </source>
</evidence>
<accession>A0A481Z5P8</accession>
<protein>
    <recommendedName>
        <fullName evidence="2">F-box domain-containing protein</fullName>
    </recommendedName>
</protein>
<name>A0A481Z5P8_9VIRU</name>
<reference evidence="1" key="1">
    <citation type="journal article" date="2019" name="MBio">
        <title>Virus Genomes from Deep Sea Sediments Expand the Ocean Megavirome and Support Independent Origins of Viral Gigantism.</title>
        <authorList>
            <person name="Backstrom D."/>
            <person name="Yutin N."/>
            <person name="Jorgensen S.L."/>
            <person name="Dharamshi J."/>
            <person name="Homa F."/>
            <person name="Zaremba-Niedwiedzka K."/>
            <person name="Spang A."/>
            <person name="Wolf Y.I."/>
            <person name="Koonin E.V."/>
            <person name="Ettema T.J."/>
        </authorList>
    </citation>
    <scope>NUCLEOTIDE SEQUENCE</scope>
</reference>
<organism evidence="1">
    <name type="scientific">Pithovirus LCPAC101</name>
    <dbReference type="NCBI Taxonomy" id="2506586"/>
    <lineage>
        <taxon>Viruses</taxon>
        <taxon>Pithoviruses</taxon>
    </lineage>
</organism>
<dbReference type="EMBL" id="MK500450">
    <property type="protein sequence ID" value="QBK89970.1"/>
    <property type="molecule type" value="Genomic_DNA"/>
</dbReference>
<proteinExistence type="predicted"/>
<evidence type="ECO:0000313" key="1">
    <source>
        <dbReference type="EMBL" id="QBK89970.1"/>
    </source>
</evidence>
<gene>
    <name evidence="1" type="ORF">LCPAC101_02530</name>
</gene>
<sequence>MTAVPYNYNLKCDYLLDLPEEILLHILTFCNPDGKTNSEFMVYRTISKEFNKRCCDTITQLLVNGQLLRDTSKDVRVEYKVEDFVTCIKNITPEHAQNFRDNILFYSIRQGNIVSMFRKVKYLSLKHLFHIDTDSIIALHHLKSLCLDNIFSSKEISKILKSLSGKLEVLEVTGLSGMFNIPVMKKLTHLKFMISGCTLSFETGILESGVSRYDLCIKDTFPILQNLHVQSKQSGIPGPDHLPETLKFIFIDDGYCRVTSYLKGNAGFKYICK</sequence>